<feature type="transmembrane region" description="Helical" evidence="17">
    <location>
        <begin position="208"/>
        <end position="228"/>
    </location>
</feature>
<dbReference type="GO" id="GO:0032153">
    <property type="term" value="C:cell division site"/>
    <property type="evidence" value="ECO:0007669"/>
    <property type="project" value="TreeGrafter"/>
</dbReference>
<evidence type="ECO:0000256" key="7">
    <source>
        <dbReference type="ARBA" id="ARBA00022989"/>
    </source>
</evidence>
<comment type="subcellular location">
    <subcellularLocation>
        <location evidence="1">Membrane</location>
        <topology evidence="1">Multi-pass membrane protein</topology>
    </subcellularLocation>
</comment>
<reference evidence="18 19" key="1">
    <citation type="submission" date="2020-02" db="EMBL/GenBank/DDBJ databases">
        <title>Draft genome sequence of Lactococcus sp. Hs30E4-3.</title>
        <authorList>
            <person name="Noda S."/>
            <person name="Yuki M."/>
            <person name="Ohkuma M."/>
        </authorList>
    </citation>
    <scope>NUCLEOTIDE SEQUENCE [LARGE SCALE GENOMIC DNA]</scope>
    <source>
        <strain evidence="18 19">Hs30E4-3</strain>
    </source>
</reference>
<evidence type="ECO:0000313" key="19">
    <source>
        <dbReference type="Proteomes" id="UP000480303"/>
    </source>
</evidence>
<comment type="function">
    <text evidence="16">Peptidoglycan polymerase that is essential for cell division.</text>
</comment>
<dbReference type="RefSeq" id="WP_172208051.1">
    <property type="nucleotide sequence ID" value="NZ_BLLI01000015.1"/>
</dbReference>
<keyword evidence="3" id="KW-0808">Transferase</keyword>
<dbReference type="Pfam" id="PF01098">
    <property type="entry name" value="FTSW_RODA_SPOVE"/>
    <property type="match status" value="1"/>
</dbReference>
<keyword evidence="2" id="KW-0328">Glycosyltransferase</keyword>
<evidence type="ECO:0000256" key="4">
    <source>
        <dbReference type="ARBA" id="ARBA00022692"/>
    </source>
</evidence>
<feature type="transmembrane region" description="Helical" evidence="17">
    <location>
        <begin position="153"/>
        <end position="175"/>
    </location>
</feature>
<comment type="similarity">
    <text evidence="11">Belongs to the SEDS family. FtsW subfamily.</text>
</comment>
<evidence type="ECO:0000256" key="15">
    <source>
        <dbReference type="ARBA" id="ARBA00049902"/>
    </source>
</evidence>
<gene>
    <name evidence="18" type="primary">ftsW</name>
    <name evidence="18" type="ORF">Hs30E_07320</name>
</gene>
<organism evidence="18 19">
    <name type="scientific">Pseudolactococcus hodotermopsidis</name>
    <dbReference type="NCBI Taxonomy" id="2709157"/>
    <lineage>
        <taxon>Bacteria</taxon>
        <taxon>Bacillati</taxon>
        <taxon>Bacillota</taxon>
        <taxon>Bacilli</taxon>
        <taxon>Lactobacillales</taxon>
        <taxon>Streptococcaceae</taxon>
        <taxon>Pseudolactococcus</taxon>
    </lineage>
</organism>
<feature type="transmembrane region" description="Helical" evidence="17">
    <location>
        <begin position="181"/>
        <end position="201"/>
    </location>
</feature>
<keyword evidence="8 17" id="KW-0472">Membrane</keyword>
<evidence type="ECO:0000256" key="16">
    <source>
        <dbReference type="ARBA" id="ARBA00049966"/>
    </source>
</evidence>
<name>A0A6A0BCG5_9LACT</name>
<evidence type="ECO:0000256" key="11">
    <source>
        <dbReference type="ARBA" id="ARBA00038053"/>
    </source>
</evidence>
<keyword evidence="5" id="KW-0133">Cell shape</keyword>
<dbReference type="PANTHER" id="PTHR30474">
    <property type="entry name" value="CELL CYCLE PROTEIN"/>
    <property type="match status" value="1"/>
</dbReference>
<keyword evidence="4 17" id="KW-0812">Transmembrane</keyword>
<feature type="transmembrane region" description="Helical" evidence="17">
    <location>
        <begin position="78"/>
        <end position="97"/>
    </location>
</feature>
<evidence type="ECO:0000256" key="13">
    <source>
        <dbReference type="ARBA" id="ARBA00041418"/>
    </source>
</evidence>
<dbReference type="GO" id="GO:0008955">
    <property type="term" value="F:peptidoglycan glycosyltransferase activity"/>
    <property type="evidence" value="ECO:0007669"/>
    <property type="project" value="UniProtKB-EC"/>
</dbReference>
<evidence type="ECO:0000256" key="9">
    <source>
        <dbReference type="ARBA" id="ARBA00032370"/>
    </source>
</evidence>
<feature type="transmembrane region" description="Helical" evidence="17">
    <location>
        <begin position="12"/>
        <end position="36"/>
    </location>
</feature>
<dbReference type="Proteomes" id="UP000480303">
    <property type="component" value="Unassembled WGS sequence"/>
</dbReference>
<dbReference type="GO" id="GO:0005886">
    <property type="term" value="C:plasma membrane"/>
    <property type="evidence" value="ECO:0007669"/>
    <property type="project" value="TreeGrafter"/>
</dbReference>
<sequence>MKELQKKHFINYTILIPYLILAVLGLIVVFSSTVPYQIEHRLPPYHMFRNQVIFFIFSLIMIVVIFRMKVDKLKGIGWFGILLPIMIVLLFVARFLVDPVNGAYGWIATPIGTIQPAEYLKFVSVWFLSATLATRQERIKQLDIKALFGRKTFLANMLSGWRAWMFVMIGAVAFMPDLGNAILIIISAAAVIAASGISYRWGTGYMKIFSAFILFALGFLKVTGGNIIPSVGFLKNYAYINKRFIAFANPFQDMGDSGHQLINGYYAISNGGWFGRGLGNSIEKKGYLPEAHTDFIFTIVIEELGLIGGIIILGILFFLIMRIFLIGIRAKDAFNSMMAIGVGTMFFAQVLVNIGGVSGLIPSTGVTFPFLSQGGNSLLTLSVGIAFVLNISADEKRRELAEMADKYTVKDVDYVSENFSEI</sequence>
<evidence type="ECO:0000256" key="3">
    <source>
        <dbReference type="ARBA" id="ARBA00022679"/>
    </source>
</evidence>
<keyword evidence="19" id="KW-1185">Reference proteome</keyword>
<evidence type="ECO:0000256" key="8">
    <source>
        <dbReference type="ARBA" id="ARBA00023136"/>
    </source>
</evidence>
<accession>A0A6A0BCG5</accession>
<evidence type="ECO:0000256" key="6">
    <source>
        <dbReference type="ARBA" id="ARBA00022984"/>
    </source>
</evidence>
<evidence type="ECO:0000256" key="12">
    <source>
        <dbReference type="ARBA" id="ARBA00041185"/>
    </source>
</evidence>
<proteinExistence type="inferred from homology"/>
<dbReference type="InterPro" id="IPR001182">
    <property type="entry name" value="FtsW/RodA"/>
</dbReference>
<feature type="transmembrane region" description="Helical" evidence="17">
    <location>
        <begin position="373"/>
        <end position="393"/>
    </location>
</feature>
<dbReference type="GO" id="GO:0009252">
    <property type="term" value="P:peptidoglycan biosynthetic process"/>
    <property type="evidence" value="ECO:0007669"/>
    <property type="project" value="UniProtKB-KW"/>
</dbReference>
<dbReference type="EC" id="2.4.99.28" evidence="14"/>
<comment type="catalytic activity">
    <reaction evidence="15">
        <text>[GlcNAc-(1-&gt;4)-Mur2Ac(oyl-L-Ala-gamma-D-Glu-L-Lys-D-Ala-D-Ala)](n)-di-trans,octa-cis-undecaprenyl diphosphate + beta-D-GlcNAc-(1-&gt;4)-Mur2Ac(oyl-L-Ala-gamma-D-Glu-L-Lys-D-Ala-D-Ala)-di-trans,octa-cis-undecaprenyl diphosphate = [GlcNAc-(1-&gt;4)-Mur2Ac(oyl-L-Ala-gamma-D-Glu-L-Lys-D-Ala-D-Ala)](n+1)-di-trans,octa-cis-undecaprenyl diphosphate + di-trans,octa-cis-undecaprenyl diphosphate + H(+)</text>
        <dbReference type="Rhea" id="RHEA:23708"/>
        <dbReference type="Rhea" id="RHEA-COMP:9602"/>
        <dbReference type="Rhea" id="RHEA-COMP:9603"/>
        <dbReference type="ChEBI" id="CHEBI:15378"/>
        <dbReference type="ChEBI" id="CHEBI:58405"/>
        <dbReference type="ChEBI" id="CHEBI:60033"/>
        <dbReference type="ChEBI" id="CHEBI:78435"/>
        <dbReference type="EC" id="2.4.99.28"/>
    </reaction>
</comment>
<evidence type="ECO:0000256" key="10">
    <source>
        <dbReference type="ARBA" id="ARBA00033270"/>
    </source>
</evidence>
<evidence type="ECO:0000256" key="5">
    <source>
        <dbReference type="ARBA" id="ARBA00022960"/>
    </source>
</evidence>
<dbReference type="GO" id="GO:0015648">
    <property type="term" value="F:lipid-linked peptidoglycan transporter activity"/>
    <property type="evidence" value="ECO:0007669"/>
    <property type="project" value="TreeGrafter"/>
</dbReference>
<feature type="transmembrane region" description="Helical" evidence="17">
    <location>
        <begin position="337"/>
        <end position="361"/>
    </location>
</feature>
<evidence type="ECO:0000256" key="1">
    <source>
        <dbReference type="ARBA" id="ARBA00004141"/>
    </source>
</evidence>
<evidence type="ECO:0000313" key="18">
    <source>
        <dbReference type="EMBL" id="GFH42181.1"/>
    </source>
</evidence>
<dbReference type="EMBL" id="BLLI01000015">
    <property type="protein sequence ID" value="GFH42181.1"/>
    <property type="molecule type" value="Genomic_DNA"/>
</dbReference>
<comment type="caution">
    <text evidence="18">The sequence shown here is derived from an EMBL/GenBank/DDBJ whole genome shotgun (WGS) entry which is preliminary data.</text>
</comment>
<evidence type="ECO:0000256" key="14">
    <source>
        <dbReference type="ARBA" id="ARBA00044770"/>
    </source>
</evidence>
<evidence type="ECO:0000256" key="17">
    <source>
        <dbReference type="SAM" id="Phobius"/>
    </source>
</evidence>
<keyword evidence="7 17" id="KW-1133">Transmembrane helix</keyword>
<dbReference type="GO" id="GO:0008360">
    <property type="term" value="P:regulation of cell shape"/>
    <property type="evidence" value="ECO:0007669"/>
    <property type="project" value="UniProtKB-KW"/>
</dbReference>
<dbReference type="GO" id="GO:0051301">
    <property type="term" value="P:cell division"/>
    <property type="evidence" value="ECO:0007669"/>
    <property type="project" value="InterPro"/>
</dbReference>
<protein>
    <recommendedName>
        <fullName evidence="12">Probable peptidoglycan glycosyltransferase FtsW</fullName>
        <ecNumber evidence="14">2.4.99.28</ecNumber>
    </recommendedName>
    <alternativeName>
        <fullName evidence="13">Cell division protein FtsW</fullName>
    </alternativeName>
    <alternativeName>
        <fullName evidence="10">Cell wall polymerase</fullName>
    </alternativeName>
    <alternativeName>
        <fullName evidence="9">Peptidoglycan polymerase</fullName>
    </alternativeName>
</protein>
<keyword evidence="6" id="KW-0573">Peptidoglycan synthesis</keyword>
<evidence type="ECO:0000256" key="2">
    <source>
        <dbReference type="ARBA" id="ARBA00022676"/>
    </source>
</evidence>
<dbReference type="AlphaFoldDB" id="A0A6A0BCG5"/>
<feature type="transmembrane region" description="Helical" evidence="17">
    <location>
        <begin position="117"/>
        <end position="133"/>
    </location>
</feature>
<feature type="transmembrane region" description="Helical" evidence="17">
    <location>
        <begin position="48"/>
        <end position="66"/>
    </location>
</feature>
<feature type="transmembrane region" description="Helical" evidence="17">
    <location>
        <begin position="304"/>
        <end position="325"/>
    </location>
</feature>
<dbReference type="PANTHER" id="PTHR30474:SF2">
    <property type="entry name" value="PEPTIDOGLYCAN GLYCOSYLTRANSFERASE FTSW-RELATED"/>
    <property type="match status" value="1"/>
</dbReference>